<keyword evidence="7" id="KW-0808">Transferase</keyword>
<evidence type="ECO:0000256" key="9">
    <source>
        <dbReference type="ARBA" id="ARBA00022737"/>
    </source>
</evidence>
<keyword evidence="10" id="KW-0547">Nucleotide-binding</keyword>
<sequence length="693" mass="76674">MKKADKENEDDEFFEAINSMRIACRCSRGRGSGLVENGESAEVDRRYNLITPATFRHDLVLPSLDSSCSRRHLIDCELSQRRWARPPLAQANWSSSDSTPCFWTGVSCSESLDRVVSLSLPNRKLAGSLPPQLGNLSGLRHLNLRKNEFGGGLPPELFRIKRLQSLVLSENSLSGLVPSEIGNLGSMKSLDLSRNRFSGSIPSELGNLLSLQGTLDLSHNSFEGPIPASLGNLPEELYIDLSYNNLRGQIPDVGIFLDLGPTAFAGNPMLCGHPLKSPCPTNGTQPVPYFPSQNSKDSFDKQGSDLSKGMLILIVLSSMIVSCFAGWGFSCWCKKPETPAKPRLKFRRELIFCQRNDLVDLPPEKMDQYNFVSLDPRSSFDLEKLLRASAFLLGKSGIGMVYRVVLEDGQSLAVRRLGEGGGTQRLRDFQTEVEAIAKIKHPNVVPLKAYCWSEDEKLLIYAFIPNRDLATAIHGKAGTASYNPLSWAARLRIIKGIAKGLAYLHEFSPKRYIHGDLKPSNILLGNNMQPYISDFGLARLASITGESSRVQLEQVVMTTPELQSSPYELAMISSAENLRSYYQAPEAANSSKPSQKWDIYSFGMILLETITGKLPVIEVGPLRFDLIQWVESGIRERVPLSDIVDPILTHDLDKGEEMGSVLRIALACVNRSPDRRPSARHALNSLDKIGQIN</sequence>
<evidence type="ECO:0000256" key="10">
    <source>
        <dbReference type="ARBA" id="ARBA00022741"/>
    </source>
</evidence>
<evidence type="ECO:0000313" key="19">
    <source>
        <dbReference type="Proteomes" id="UP000515151"/>
    </source>
</evidence>
<dbReference type="SUPFAM" id="SSF56112">
    <property type="entry name" value="Protein kinase-like (PK-like)"/>
    <property type="match status" value="1"/>
</dbReference>
<dbReference type="GeneID" id="116203055"/>
<dbReference type="FunFam" id="3.80.10.10:FF:000111">
    <property type="entry name" value="LRR receptor-like serine/threonine-protein kinase ERECTA"/>
    <property type="match status" value="1"/>
</dbReference>
<evidence type="ECO:0000259" key="18">
    <source>
        <dbReference type="PROSITE" id="PS50011"/>
    </source>
</evidence>
<dbReference type="GO" id="GO:0004674">
    <property type="term" value="F:protein serine/threonine kinase activity"/>
    <property type="evidence" value="ECO:0007669"/>
    <property type="project" value="UniProtKB-KW"/>
</dbReference>
<keyword evidence="6" id="KW-0433">Leucine-rich repeat</keyword>
<dbReference type="OrthoDB" id="4062651at2759"/>
<keyword evidence="11" id="KW-0418">Kinase</keyword>
<dbReference type="PROSITE" id="PS50011">
    <property type="entry name" value="PROTEIN_KINASE_DOM"/>
    <property type="match status" value="1"/>
</dbReference>
<comment type="subcellular location">
    <subcellularLocation>
        <location evidence="1">Membrane</location>
        <topology evidence="1">Single-pass membrane protein</topology>
    </subcellularLocation>
</comment>
<dbReference type="InterPro" id="IPR032675">
    <property type="entry name" value="LRR_dom_sf"/>
</dbReference>
<dbReference type="GO" id="GO:0016020">
    <property type="term" value="C:membrane"/>
    <property type="evidence" value="ECO:0007669"/>
    <property type="project" value="UniProtKB-SubCell"/>
</dbReference>
<dbReference type="SUPFAM" id="SSF52058">
    <property type="entry name" value="L domain-like"/>
    <property type="match status" value="1"/>
</dbReference>
<keyword evidence="5" id="KW-0723">Serine/threonine-protein kinase</keyword>
<feature type="domain" description="Protein kinase" evidence="18">
    <location>
        <begin position="387"/>
        <end position="693"/>
    </location>
</feature>
<evidence type="ECO:0000256" key="12">
    <source>
        <dbReference type="ARBA" id="ARBA00022840"/>
    </source>
</evidence>
<keyword evidence="13" id="KW-1133">Transmembrane helix</keyword>
<comment type="catalytic activity">
    <reaction evidence="17">
        <text>L-seryl-[protein] + ATP = O-phospho-L-seryl-[protein] + ADP + H(+)</text>
        <dbReference type="Rhea" id="RHEA:17989"/>
        <dbReference type="Rhea" id="RHEA-COMP:9863"/>
        <dbReference type="Rhea" id="RHEA-COMP:11604"/>
        <dbReference type="ChEBI" id="CHEBI:15378"/>
        <dbReference type="ChEBI" id="CHEBI:29999"/>
        <dbReference type="ChEBI" id="CHEBI:30616"/>
        <dbReference type="ChEBI" id="CHEBI:83421"/>
        <dbReference type="ChEBI" id="CHEBI:456216"/>
        <dbReference type="EC" id="2.7.11.1"/>
    </reaction>
</comment>
<accession>A0A6P8D2G2</accession>
<proteinExistence type="inferred from homology"/>
<evidence type="ECO:0000256" key="7">
    <source>
        <dbReference type="ARBA" id="ARBA00022679"/>
    </source>
</evidence>
<dbReference type="Pfam" id="PF00560">
    <property type="entry name" value="LRR_1"/>
    <property type="match status" value="1"/>
</dbReference>
<dbReference type="PANTHER" id="PTHR48007">
    <property type="entry name" value="LEUCINE-RICH REPEAT RECEPTOR-LIKE PROTEIN KINASE PXC1"/>
    <property type="match status" value="1"/>
</dbReference>
<dbReference type="PROSITE" id="PS00108">
    <property type="entry name" value="PROTEIN_KINASE_ST"/>
    <property type="match status" value="1"/>
</dbReference>
<organism evidence="19 20">
    <name type="scientific">Punica granatum</name>
    <name type="common">Pomegranate</name>
    <dbReference type="NCBI Taxonomy" id="22663"/>
    <lineage>
        <taxon>Eukaryota</taxon>
        <taxon>Viridiplantae</taxon>
        <taxon>Streptophyta</taxon>
        <taxon>Embryophyta</taxon>
        <taxon>Tracheophyta</taxon>
        <taxon>Spermatophyta</taxon>
        <taxon>Magnoliopsida</taxon>
        <taxon>eudicotyledons</taxon>
        <taxon>Gunneridae</taxon>
        <taxon>Pentapetalae</taxon>
        <taxon>rosids</taxon>
        <taxon>malvids</taxon>
        <taxon>Myrtales</taxon>
        <taxon>Lythraceae</taxon>
        <taxon>Punica</taxon>
    </lineage>
</organism>
<dbReference type="RefSeq" id="XP_031390580.1">
    <property type="nucleotide sequence ID" value="XM_031534720.1"/>
</dbReference>
<evidence type="ECO:0000256" key="2">
    <source>
        <dbReference type="ARBA" id="ARBA00008684"/>
    </source>
</evidence>
<evidence type="ECO:0000256" key="5">
    <source>
        <dbReference type="ARBA" id="ARBA00022527"/>
    </source>
</evidence>
<dbReference type="Proteomes" id="UP000515151">
    <property type="component" value="Chromosome 4"/>
</dbReference>
<name>A0A6P8D2G2_PUNGR</name>
<dbReference type="AlphaFoldDB" id="A0A6P8D2G2"/>
<evidence type="ECO:0000256" key="16">
    <source>
        <dbReference type="ARBA" id="ARBA00047899"/>
    </source>
</evidence>
<evidence type="ECO:0000256" key="1">
    <source>
        <dbReference type="ARBA" id="ARBA00004167"/>
    </source>
</evidence>
<keyword evidence="9" id="KW-0677">Repeat</keyword>
<dbReference type="InterPro" id="IPR013210">
    <property type="entry name" value="LRR_N_plant-typ"/>
</dbReference>
<keyword evidence="12" id="KW-0067">ATP-binding</keyword>
<evidence type="ECO:0000256" key="3">
    <source>
        <dbReference type="ARBA" id="ARBA00009592"/>
    </source>
</evidence>
<keyword evidence="15" id="KW-0325">Glycoprotein</keyword>
<evidence type="ECO:0000313" key="20">
    <source>
        <dbReference type="RefSeq" id="XP_031390580.1"/>
    </source>
</evidence>
<dbReference type="GO" id="GO:0005524">
    <property type="term" value="F:ATP binding"/>
    <property type="evidence" value="ECO:0007669"/>
    <property type="project" value="UniProtKB-KW"/>
</dbReference>
<gene>
    <name evidence="20" type="primary">LOC116203055</name>
</gene>
<comment type="similarity">
    <text evidence="2">Belongs to the protein kinase superfamily. Ser/Thr protein kinase family.</text>
</comment>
<dbReference type="EC" id="2.7.11.1" evidence="4"/>
<dbReference type="Pfam" id="PF00069">
    <property type="entry name" value="Pkinase"/>
    <property type="match status" value="1"/>
</dbReference>
<keyword evidence="14" id="KW-0472">Membrane</keyword>
<dbReference type="Pfam" id="PF08263">
    <property type="entry name" value="LRRNT_2"/>
    <property type="match status" value="1"/>
</dbReference>
<protein>
    <recommendedName>
        <fullName evidence="4">non-specific serine/threonine protein kinase</fullName>
        <ecNumber evidence="4">2.7.11.1</ecNumber>
    </recommendedName>
</protein>
<dbReference type="InterPro" id="IPR000719">
    <property type="entry name" value="Prot_kinase_dom"/>
</dbReference>
<evidence type="ECO:0000256" key="15">
    <source>
        <dbReference type="ARBA" id="ARBA00023180"/>
    </source>
</evidence>
<dbReference type="FunFam" id="1.10.510.10:FF:001023">
    <property type="entry name" value="Os07g0541700 protein"/>
    <property type="match status" value="1"/>
</dbReference>
<keyword evidence="8" id="KW-0812">Transmembrane</keyword>
<dbReference type="SMART" id="SM00220">
    <property type="entry name" value="S_TKc"/>
    <property type="match status" value="1"/>
</dbReference>
<dbReference type="Gene3D" id="1.10.510.10">
    <property type="entry name" value="Transferase(Phosphotransferase) domain 1"/>
    <property type="match status" value="1"/>
</dbReference>
<reference evidence="19" key="1">
    <citation type="journal article" date="2020" name="Plant Biotechnol. J.">
        <title>The pomegranate (Punica granatum L.) draft genome dissects genetic divergence between soft- and hard-seeded cultivars.</title>
        <authorList>
            <person name="Luo X."/>
            <person name="Li H."/>
            <person name="Wu Z."/>
            <person name="Yao W."/>
            <person name="Zhao P."/>
            <person name="Cao D."/>
            <person name="Yu H."/>
            <person name="Li K."/>
            <person name="Poudel K."/>
            <person name="Zhao D."/>
            <person name="Zhang F."/>
            <person name="Xia X."/>
            <person name="Chen L."/>
            <person name="Wang Q."/>
            <person name="Jing D."/>
            <person name="Cao S."/>
        </authorList>
    </citation>
    <scope>NUCLEOTIDE SEQUENCE [LARGE SCALE GENOMIC DNA]</scope>
    <source>
        <strain evidence="19">cv. Tunisia</strain>
    </source>
</reference>
<evidence type="ECO:0000256" key="8">
    <source>
        <dbReference type="ARBA" id="ARBA00022692"/>
    </source>
</evidence>
<dbReference type="Pfam" id="PF13855">
    <property type="entry name" value="LRR_8"/>
    <property type="match status" value="1"/>
</dbReference>
<evidence type="ECO:0000256" key="6">
    <source>
        <dbReference type="ARBA" id="ARBA00022614"/>
    </source>
</evidence>
<evidence type="ECO:0000256" key="14">
    <source>
        <dbReference type="ARBA" id="ARBA00023136"/>
    </source>
</evidence>
<dbReference type="Gene3D" id="3.30.200.20">
    <property type="entry name" value="Phosphorylase Kinase, domain 1"/>
    <property type="match status" value="1"/>
</dbReference>
<comment type="similarity">
    <text evidence="3">Belongs to the RLP family.</text>
</comment>
<dbReference type="InterPro" id="IPR001611">
    <property type="entry name" value="Leu-rich_rpt"/>
</dbReference>
<evidence type="ECO:0000256" key="13">
    <source>
        <dbReference type="ARBA" id="ARBA00022989"/>
    </source>
</evidence>
<reference evidence="20" key="2">
    <citation type="submission" date="2025-08" db="UniProtKB">
        <authorList>
            <consortium name="RefSeq"/>
        </authorList>
    </citation>
    <scope>IDENTIFICATION</scope>
    <source>
        <tissue evidence="20">Leaf</tissue>
    </source>
</reference>
<dbReference type="CDD" id="cd14066">
    <property type="entry name" value="STKc_IRAK"/>
    <property type="match status" value="1"/>
</dbReference>
<dbReference type="InterPro" id="IPR046959">
    <property type="entry name" value="PRK1-6/SRF4-like"/>
</dbReference>
<comment type="catalytic activity">
    <reaction evidence="16">
        <text>L-threonyl-[protein] + ATP = O-phospho-L-threonyl-[protein] + ADP + H(+)</text>
        <dbReference type="Rhea" id="RHEA:46608"/>
        <dbReference type="Rhea" id="RHEA-COMP:11060"/>
        <dbReference type="Rhea" id="RHEA-COMP:11605"/>
        <dbReference type="ChEBI" id="CHEBI:15378"/>
        <dbReference type="ChEBI" id="CHEBI:30013"/>
        <dbReference type="ChEBI" id="CHEBI:30616"/>
        <dbReference type="ChEBI" id="CHEBI:61977"/>
        <dbReference type="ChEBI" id="CHEBI:456216"/>
        <dbReference type="EC" id="2.7.11.1"/>
    </reaction>
</comment>
<evidence type="ECO:0000256" key="4">
    <source>
        <dbReference type="ARBA" id="ARBA00012513"/>
    </source>
</evidence>
<dbReference type="Gene3D" id="3.80.10.10">
    <property type="entry name" value="Ribonuclease Inhibitor"/>
    <property type="match status" value="1"/>
</dbReference>
<dbReference type="InterPro" id="IPR011009">
    <property type="entry name" value="Kinase-like_dom_sf"/>
</dbReference>
<evidence type="ECO:0000256" key="11">
    <source>
        <dbReference type="ARBA" id="ARBA00022777"/>
    </source>
</evidence>
<dbReference type="PANTHER" id="PTHR48007:SF83">
    <property type="entry name" value="PROTEIN KINASE DOMAIN-CONTAINING PROTEIN"/>
    <property type="match status" value="1"/>
</dbReference>
<evidence type="ECO:0000256" key="17">
    <source>
        <dbReference type="ARBA" id="ARBA00048679"/>
    </source>
</evidence>
<dbReference type="InterPro" id="IPR008271">
    <property type="entry name" value="Ser/Thr_kinase_AS"/>
</dbReference>
<keyword evidence="19" id="KW-1185">Reference proteome</keyword>